<feature type="region of interest" description="Disordered" evidence="1">
    <location>
        <begin position="1"/>
        <end position="22"/>
    </location>
</feature>
<feature type="transmembrane region" description="Helical" evidence="2">
    <location>
        <begin position="218"/>
        <end position="237"/>
    </location>
</feature>
<sequence>MTTSTTGIPLAPEPTAAAPRRATRRPGIGTVLRWEVAKLVAQARSRYALLVCLLAPIVIVLVFNGQQQTPSDTIYGRQIHTSGYAAPLFILAFGSQWIFPMLAALVAGDIFASEDHHGTWKTILTRSVTRSQIFWGKALTATLFTVLSLVVLAASTIGSSLLIIGTQPLVGLGGQLIPSGSALGLVLASWGTALAPQIGFTALSLLLSVKTRNPAAGVAVPVALSLVMQLVGTLGGIDLTRKFLLTTPLDSWHGLLAEHPFYGPLTFGLAVSVGWTAVCLAFAYFSLRRSDITGG</sequence>
<dbReference type="AlphaFoldDB" id="A0A5N8VMM7"/>
<keyword evidence="2" id="KW-1133">Transmembrane helix</keyword>
<accession>A0A5N8VMM7</accession>
<reference evidence="3 4" key="1">
    <citation type="submission" date="2019-07" db="EMBL/GenBank/DDBJ databases">
        <title>New species of Amycolatopsis and Streptomyces.</title>
        <authorList>
            <person name="Duangmal K."/>
            <person name="Teo W.F.A."/>
            <person name="Lipun K."/>
        </authorList>
    </citation>
    <scope>NUCLEOTIDE SEQUENCE [LARGE SCALE GENOMIC DNA]</scope>
    <source>
        <strain evidence="3 4">NBRC 109810</strain>
    </source>
</reference>
<name>A0A5N8VMM7_9ACTN</name>
<dbReference type="Proteomes" id="UP000325849">
    <property type="component" value="Unassembled WGS sequence"/>
</dbReference>
<dbReference type="Pfam" id="PF12730">
    <property type="entry name" value="ABC2_membrane_4"/>
    <property type="match status" value="1"/>
</dbReference>
<feature type="transmembrane region" description="Helical" evidence="2">
    <location>
        <begin position="84"/>
        <end position="112"/>
    </location>
</feature>
<dbReference type="RefSeq" id="WP_152893084.1">
    <property type="nucleotide sequence ID" value="NZ_VJZD01000155.1"/>
</dbReference>
<feature type="transmembrane region" description="Helical" evidence="2">
    <location>
        <begin position="133"/>
        <end position="164"/>
    </location>
</feature>
<organism evidence="3 4">
    <name type="scientific">Streptomyces adustus</name>
    <dbReference type="NCBI Taxonomy" id="1609272"/>
    <lineage>
        <taxon>Bacteria</taxon>
        <taxon>Bacillati</taxon>
        <taxon>Actinomycetota</taxon>
        <taxon>Actinomycetes</taxon>
        <taxon>Kitasatosporales</taxon>
        <taxon>Streptomycetaceae</taxon>
        <taxon>Streptomyces</taxon>
    </lineage>
</organism>
<dbReference type="EMBL" id="VJZD01000155">
    <property type="protein sequence ID" value="MPY35354.1"/>
    <property type="molecule type" value="Genomic_DNA"/>
</dbReference>
<protein>
    <submittedName>
        <fullName evidence="3">ABC transporter permease subunit</fullName>
    </submittedName>
</protein>
<evidence type="ECO:0000313" key="3">
    <source>
        <dbReference type="EMBL" id="MPY35354.1"/>
    </source>
</evidence>
<proteinExistence type="predicted"/>
<feature type="transmembrane region" description="Helical" evidence="2">
    <location>
        <begin position="261"/>
        <end position="285"/>
    </location>
</feature>
<comment type="caution">
    <text evidence="3">The sequence shown here is derived from an EMBL/GenBank/DDBJ whole genome shotgun (WGS) entry which is preliminary data.</text>
</comment>
<evidence type="ECO:0000313" key="4">
    <source>
        <dbReference type="Proteomes" id="UP000325849"/>
    </source>
</evidence>
<gene>
    <name evidence="3" type="ORF">FNH09_30195</name>
</gene>
<evidence type="ECO:0000256" key="1">
    <source>
        <dbReference type="SAM" id="MobiDB-lite"/>
    </source>
</evidence>
<feature type="transmembrane region" description="Helical" evidence="2">
    <location>
        <begin position="184"/>
        <end position="206"/>
    </location>
</feature>
<dbReference type="OrthoDB" id="5242366at2"/>
<keyword evidence="4" id="KW-1185">Reference proteome</keyword>
<keyword evidence="2" id="KW-0812">Transmembrane</keyword>
<dbReference type="PANTHER" id="PTHR37305">
    <property type="entry name" value="INTEGRAL MEMBRANE PROTEIN-RELATED"/>
    <property type="match status" value="1"/>
</dbReference>
<keyword evidence="2" id="KW-0472">Membrane</keyword>
<feature type="transmembrane region" description="Helical" evidence="2">
    <location>
        <begin position="47"/>
        <end position="64"/>
    </location>
</feature>
<evidence type="ECO:0000256" key="2">
    <source>
        <dbReference type="SAM" id="Phobius"/>
    </source>
</evidence>
<dbReference type="PANTHER" id="PTHR37305:SF1">
    <property type="entry name" value="MEMBRANE PROTEIN"/>
    <property type="match status" value="1"/>
</dbReference>